<reference evidence="1 2" key="1">
    <citation type="submission" date="2016-07" db="EMBL/GenBank/DDBJ databases">
        <title>High microdiversification within the ubiquitous acI lineage of Actinobacteria.</title>
        <authorList>
            <person name="Neuenschwander S.M."/>
            <person name="Salcher M."/>
            <person name="Ghai R."/>
            <person name="Pernthaler J."/>
        </authorList>
    </citation>
    <scope>NUCLEOTIDE SEQUENCE [LARGE SCALE GENOMIC DNA]</scope>
    <source>
        <strain evidence="1">MMS-IIA-15</strain>
    </source>
</reference>
<dbReference type="GO" id="GO:0016791">
    <property type="term" value="F:phosphatase activity"/>
    <property type="evidence" value="ECO:0007669"/>
    <property type="project" value="TreeGrafter"/>
</dbReference>
<protein>
    <submittedName>
        <fullName evidence="1">Sucrose-6-phosphatase</fullName>
    </submittedName>
</protein>
<dbReference type="NCBIfam" id="TIGR01484">
    <property type="entry name" value="HAD-SF-IIB"/>
    <property type="match status" value="1"/>
</dbReference>
<name>A0A249KRM1_9ACTN</name>
<dbReference type="InterPro" id="IPR006379">
    <property type="entry name" value="HAD-SF_hydro_IIB"/>
</dbReference>
<dbReference type="Proteomes" id="UP000217186">
    <property type="component" value="Chromosome"/>
</dbReference>
<dbReference type="KEGG" id="pvn:A7sIIA15_00090"/>
<dbReference type="GO" id="GO:0005829">
    <property type="term" value="C:cytosol"/>
    <property type="evidence" value="ECO:0007669"/>
    <property type="project" value="TreeGrafter"/>
</dbReference>
<dbReference type="InterPro" id="IPR023214">
    <property type="entry name" value="HAD_sf"/>
</dbReference>
<dbReference type="PANTHER" id="PTHR10000">
    <property type="entry name" value="PHOSPHOSERINE PHOSPHATASE"/>
    <property type="match status" value="1"/>
</dbReference>
<dbReference type="Gene3D" id="3.30.1240.10">
    <property type="match status" value="1"/>
</dbReference>
<dbReference type="SUPFAM" id="SSF56784">
    <property type="entry name" value="HAD-like"/>
    <property type="match status" value="1"/>
</dbReference>
<dbReference type="InterPro" id="IPR036412">
    <property type="entry name" value="HAD-like_sf"/>
</dbReference>
<dbReference type="EMBL" id="CP016776">
    <property type="protein sequence ID" value="ASY19329.1"/>
    <property type="molecule type" value="Genomic_DNA"/>
</dbReference>
<evidence type="ECO:0000313" key="2">
    <source>
        <dbReference type="Proteomes" id="UP000217186"/>
    </source>
</evidence>
<dbReference type="RefSeq" id="WP_095685254.1">
    <property type="nucleotide sequence ID" value="NZ_CP016776.1"/>
</dbReference>
<gene>
    <name evidence="1" type="ORF">A7sIIA15_00090</name>
</gene>
<dbReference type="PANTHER" id="PTHR10000:SF8">
    <property type="entry name" value="HAD SUPERFAMILY HYDROLASE-LIKE, TYPE 3"/>
    <property type="match status" value="1"/>
</dbReference>
<dbReference type="Pfam" id="PF08282">
    <property type="entry name" value="Hydrolase_3"/>
    <property type="match status" value="1"/>
</dbReference>
<evidence type="ECO:0000313" key="1">
    <source>
        <dbReference type="EMBL" id="ASY19329.1"/>
    </source>
</evidence>
<accession>A0A249KRM1</accession>
<organism evidence="1 2">
    <name type="scientific">Candidatus Planktophila vernalis</name>
    <dbReference type="NCBI Taxonomy" id="1884907"/>
    <lineage>
        <taxon>Bacteria</taxon>
        <taxon>Bacillati</taxon>
        <taxon>Actinomycetota</taxon>
        <taxon>Actinomycetes</taxon>
        <taxon>Candidatus Nanopelagicales</taxon>
        <taxon>Candidatus Nanopelagicaceae</taxon>
        <taxon>Candidatus Planktophila</taxon>
    </lineage>
</organism>
<dbReference type="OrthoDB" id="3180855at2"/>
<dbReference type="AlphaFoldDB" id="A0A249KRM1"/>
<keyword evidence="2" id="KW-1185">Reference proteome</keyword>
<dbReference type="Gene3D" id="3.40.50.1000">
    <property type="entry name" value="HAD superfamily/HAD-like"/>
    <property type="match status" value="1"/>
</dbReference>
<dbReference type="GO" id="GO:0000287">
    <property type="term" value="F:magnesium ion binding"/>
    <property type="evidence" value="ECO:0007669"/>
    <property type="project" value="TreeGrafter"/>
</dbReference>
<proteinExistence type="predicted"/>
<sequence length="270" mass="29981">MSKRPKLIATDLDGTIVHHNGTITQRTIDAFTRARDLGVHIYFVTGRPPRWMNEIRETFSFGEAICGNGAMLYDLQKREVTEEWMISKEDQMEIARRMRKAIPQISFAIETHDYYHREKAYVPRWDVGLDNVGVDKIEDATKGPVFKMLARCSGGELTSDEMLEIALRELDGLVTVTHSNARESLLEISALGISKGTTLAKVAGRLGIDAADCVSFGDNPNDFPMLAWCGRSYAMADGHPDGIKYAKDVAPSHDIDGVAIVIEKLLDLPA</sequence>